<keyword evidence="1" id="KW-0812">Transmembrane</keyword>
<dbReference type="RefSeq" id="WP_226725081.1">
    <property type="nucleotide sequence ID" value="NZ_JAJAUY010000008.1"/>
</dbReference>
<gene>
    <name evidence="2" type="ORF">LG632_03600</name>
</gene>
<keyword evidence="3" id="KW-1185">Reference proteome</keyword>
<evidence type="ECO:0000313" key="2">
    <source>
        <dbReference type="EMBL" id="MCB5178474.1"/>
    </source>
</evidence>
<dbReference type="EMBL" id="JAJAUY010000008">
    <property type="protein sequence ID" value="MCB5178474.1"/>
    <property type="molecule type" value="Genomic_DNA"/>
</dbReference>
<proteinExistence type="predicted"/>
<feature type="transmembrane region" description="Helical" evidence="1">
    <location>
        <begin position="49"/>
        <end position="67"/>
    </location>
</feature>
<keyword evidence="1" id="KW-0472">Membrane</keyword>
<dbReference type="Proteomes" id="UP001199054">
    <property type="component" value="Unassembled WGS sequence"/>
</dbReference>
<name>A0ABS8B1I8_9ACTN</name>
<organism evidence="2 3">
    <name type="scientific">Streptomyces antimicrobicus</name>
    <dbReference type="NCBI Taxonomy" id="2883108"/>
    <lineage>
        <taxon>Bacteria</taxon>
        <taxon>Bacillati</taxon>
        <taxon>Actinomycetota</taxon>
        <taxon>Actinomycetes</taxon>
        <taxon>Kitasatosporales</taxon>
        <taxon>Streptomycetaceae</taxon>
        <taxon>Streptomyces</taxon>
    </lineage>
</organism>
<accession>A0ABS8B1I8</accession>
<reference evidence="2 3" key="1">
    <citation type="submission" date="2021-10" db="EMBL/GenBank/DDBJ databases">
        <title>Streptomyces sp. strain SMC 277, a novel streptomycete isolated from soil.</title>
        <authorList>
            <person name="Chanama M."/>
        </authorList>
    </citation>
    <scope>NUCLEOTIDE SEQUENCE [LARGE SCALE GENOMIC DNA]</scope>
    <source>
        <strain evidence="2 3">SMC 277</strain>
    </source>
</reference>
<sequence length="85" mass="9319">MTASADRREEEIRRLLESRPHPAVPADLAVGAAAHGSRLLRRRRTVRRLAWLLLLAAAAAFAVWAALTQPWHTPPAGVAPPLEGW</sequence>
<evidence type="ECO:0000256" key="1">
    <source>
        <dbReference type="SAM" id="Phobius"/>
    </source>
</evidence>
<protein>
    <recommendedName>
        <fullName evidence="4">DUF3040 domain-containing protein</fullName>
    </recommendedName>
</protein>
<keyword evidence="1" id="KW-1133">Transmembrane helix</keyword>
<evidence type="ECO:0008006" key="4">
    <source>
        <dbReference type="Google" id="ProtNLM"/>
    </source>
</evidence>
<comment type="caution">
    <text evidence="2">The sequence shown here is derived from an EMBL/GenBank/DDBJ whole genome shotgun (WGS) entry which is preliminary data.</text>
</comment>
<evidence type="ECO:0000313" key="3">
    <source>
        <dbReference type="Proteomes" id="UP001199054"/>
    </source>
</evidence>